<evidence type="ECO:0000256" key="4">
    <source>
        <dbReference type="ARBA" id="ARBA00022989"/>
    </source>
</evidence>
<dbReference type="PANTHER" id="PTHR31893">
    <property type="entry name" value="TRANSMEMBRANE PROTEIN 151 HOMOLOG"/>
    <property type="match status" value="1"/>
</dbReference>
<evidence type="ECO:0000256" key="3">
    <source>
        <dbReference type="ARBA" id="ARBA00022692"/>
    </source>
</evidence>
<dbReference type="CDD" id="cd00054">
    <property type="entry name" value="EGF_CA"/>
    <property type="match status" value="1"/>
</dbReference>
<dbReference type="EnsemblMetazoa" id="CLYHEMT011967.1">
    <property type="protein sequence ID" value="CLYHEMP011967.1"/>
    <property type="gene ID" value="CLYHEMG011967"/>
</dbReference>
<dbReference type="OrthoDB" id="190434at2759"/>
<name>A0A7M5ULM2_9CNID</name>
<feature type="domain" description="EGF-like" evidence="10">
    <location>
        <begin position="224"/>
        <end position="258"/>
    </location>
</feature>
<evidence type="ECO:0000256" key="8">
    <source>
        <dbReference type="SAM" id="Phobius"/>
    </source>
</evidence>
<reference evidence="11" key="1">
    <citation type="submission" date="2021-01" db="UniProtKB">
        <authorList>
            <consortium name="EnsemblMetazoa"/>
        </authorList>
    </citation>
    <scope>IDENTIFICATION</scope>
</reference>
<feature type="compositionally biased region" description="Basic and acidic residues" evidence="7">
    <location>
        <begin position="348"/>
        <end position="372"/>
    </location>
</feature>
<dbReference type="RefSeq" id="XP_066935970.1">
    <property type="nucleotide sequence ID" value="XM_067079869.1"/>
</dbReference>
<keyword evidence="6" id="KW-1015">Disulfide bond</keyword>
<protein>
    <recommendedName>
        <fullName evidence="10">EGF-like domain-containing protein</fullName>
    </recommendedName>
</protein>
<evidence type="ECO:0000256" key="2">
    <source>
        <dbReference type="ARBA" id="ARBA00009583"/>
    </source>
</evidence>
<feature type="transmembrane region" description="Helical" evidence="8">
    <location>
        <begin position="638"/>
        <end position="657"/>
    </location>
</feature>
<dbReference type="PANTHER" id="PTHR31893:SF5">
    <property type="entry name" value="TRANSMEMBRANE PROTEIN 151 HOMOLOG"/>
    <property type="match status" value="1"/>
</dbReference>
<feature type="transmembrane region" description="Helical" evidence="8">
    <location>
        <begin position="454"/>
        <end position="472"/>
    </location>
</feature>
<evidence type="ECO:0000313" key="12">
    <source>
        <dbReference type="Proteomes" id="UP000594262"/>
    </source>
</evidence>
<comment type="subcellular location">
    <subcellularLocation>
        <location evidence="1">Membrane</location>
        <topology evidence="1">Multi-pass membrane protein</topology>
    </subcellularLocation>
</comment>
<evidence type="ECO:0000256" key="5">
    <source>
        <dbReference type="ARBA" id="ARBA00023136"/>
    </source>
</evidence>
<feature type="transmembrane region" description="Helical" evidence="8">
    <location>
        <begin position="424"/>
        <end position="442"/>
    </location>
</feature>
<dbReference type="GO" id="GO:0016020">
    <property type="term" value="C:membrane"/>
    <property type="evidence" value="ECO:0007669"/>
    <property type="project" value="UniProtKB-SubCell"/>
</dbReference>
<feature type="region of interest" description="Disordered" evidence="7">
    <location>
        <begin position="348"/>
        <end position="381"/>
    </location>
</feature>
<comment type="similarity">
    <text evidence="2">Belongs to the TMEM151 family.</text>
</comment>
<evidence type="ECO:0000256" key="7">
    <source>
        <dbReference type="SAM" id="MobiDB-lite"/>
    </source>
</evidence>
<sequence>MAIKFHLHFVFLSLTVNTILSQNPNCRRIFFQRTQNTEITEWDHLLNAVYVAPIETDFSVYIAERGGVTFSYDTNRGNFIFAKETTKEILLKLNRANTSNINTYTDKSRNTSLQLSLQCTDTTECPANVDIQFHQQGNREFREYRFSPDANIFINHRRVYKEENGEYILFHNRTGYWDIASIPTLKTQYTVRNQAFRLEFISEQYWFNQSGHPIKATLKCERKQIDKCKCLNYGKCIENKDGYCWCVCRYGFTGQNCETQITKKCPKIKARWFRTLNYELGAIGTKSCPIGNRTLVMSCQMGEKGQPVWTTSGDCRISPGKRNDTKEEVLQNMVEYMETFKKNKKLAEENAGKDVETRGVEIRDVDTGREDQEQNGSEDLENSDEYTITIKCILVLMPSVFLPLVHLLAHYCMENKMPPFFRTMSKHAYIGVIIWFSYIIAYQQKEKRTELTDFAYYLALVFVLTGYPFVVWESLSNSTEMRYLHRTINSEGKGKYIEHLIEADPSITLQMECFRMEKRSRLNSQRDQHGHVRYRREAYYRGLVTWCGDKQFHFKYCKDLSCLSDIQKSLKMLKGAQVVRLEIDSKVKFADRETALEFKNMRDAFVEQNKHHDKHYRFWVGKDIPGLQKEWLYYNDGLPVWMSMNIFVACSFLWLSWPYRILFNLYTVKKTFKIVKSVSNSCPIIIPDSINSTTAQATILDYKKNNNEVSASTTLLIGAKDERSHSWLLEEPPTYDESIYFRRASSPRAV</sequence>
<dbReference type="Proteomes" id="UP000594262">
    <property type="component" value="Unplaced"/>
</dbReference>
<dbReference type="Gene3D" id="2.10.25.10">
    <property type="entry name" value="Laminin"/>
    <property type="match status" value="1"/>
</dbReference>
<evidence type="ECO:0000313" key="11">
    <source>
        <dbReference type="EnsemblMetazoa" id="CLYHEMP011967.1"/>
    </source>
</evidence>
<proteinExistence type="inferred from homology"/>
<dbReference type="AlphaFoldDB" id="A0A7M5ULM2"/>
<keyword evidence="6" id="KW-0245">EGF-like domain</keyword>
<dbReference type="InterPro" id="IPR026767">
    <property type="entry name" value="Tmem151"/>
</dbReference>
<feature type="signal peptide" evidence="9">
    <location>
        <begin position="1"/>
        <end position="21"/>
    </location>
</feature>
<organism evidence="11 12">
    <name type="scientific">Clytia hemisphaerica</name>
    <dbReference type="NCBI Taxonomy" id="252671"/>
    <lineage>
        <taxon>Eukaryota</taxon>
        <taxon>Metazoa</taxon>
        <taxon>Cnidaria</taxon>
        <taxon>Hydrozoa</taxon>
        <taxon>Hydroidolina</taxon>
        <taxon>Leptothecata</taxon>
        <taxon>Obeliida</taxon>
        <taxon>Clytiidae</taxon>
        <taxon>Clytia</taxon>
    </lineage>
</organism>
<dbReference type="PROSITE" id="PS50026">
    <property type="entry name" value="EGF_3"/>
    <property type="match status" value="1"/>
</dbReference>
<evidence type="ECO:0000256" key="6">
    <source>
        <dbReference type="PROSITE-ProRule" id="PRU00076"/>
    </source>
</evidence>
<dbReference type="PROSITE" id="PS01186">
    <property type="entry name" value="EGF_2"/>
    <property type="match status" value="1"/>
</dbReference>
<comment type="caution">
    <text evidence="6">Lacks conserved residue(s) required for the propagation of feature annotation.</text>
</comment>
<dbReference type="InterPro" id="IPR000742">
    <property type="entry name" value="EGF"/>
</dbReference>
<feature type="chain" id="PRO_5029575235" description="EGF-like domain-containing protein" evidence="9">
    <location>
        <begin position="22"/>
        <end position="750"/>
    </location>
</feature>
<feature type="disulfide bond" evidence="6">
    <location>
        <begin position="248"/>
        <end position="257"/>
    </location>
</feature>
<evidence type="ECO:0000259" key="10">
    <source>
        <dbReference type="PROSITE" id="PS50026"/>
    </source>
</evidence>
<keyword evidence="5 8" id="KW-0472">Membrane</keyword>
<keyword evidence="12" id="KW-1185">Reference proteome</keyword>
<dbReference type="GeneID" id="136823702"/>
<keyword evidence="3 8" id="KW-0812">Transmembrane</keyword>
<dbReference type="PROSITE" id="PS00022">
    <property type="entry name" value="EGF_1"/>
    <property type="match status" value="1"/>
</dbReference>
<keyword evidence="4 8" id="KW-1133">Transmembrane helix</keyword>
<evidence type="ECO:0000256" key="9">
    <source>
        <dbReference type="SAM" id="SignalP"/>
    </source>
</evidence>
<accession>A0A7M5ULM2</accession>
<keyword evidence="9" id="KW-0732">Signal</keyword>
<evidence type="ECO:0000256" key="1">
    <source>
        <dbReference type="ARBA" id="ARBA00004141"/>
    </source>
</evidence>
<dbReference type="Pfam" id="PF14857">
    <property type="entry name" value="TMEM151"/>
    <property type="match status" value="1"/>
</dbReference>